<dbReference type="PANTHER" id="PTHR22726">
    <property type="entry name" value="METALLOENDOPEPTIDASE OMA1"/>
    <property type="match status" value="1"/>
</dbReference>
<dbReference type="Gene3D" id="3.30.2010.10">
    <property type="entry name" value="Metalloproteases ('zincins'), catalytic domain"/>
    <property type="match status" value="1"/>
</dbReference>
<evidence type="ECO:0000313" key="10">
    <source>
        <dbReference type="Proteomes" id="UP000570166"/>
    </source>
</evidence>
<accession>A0A838LBA1</accession>
<feature type="signal peptide" evidence="7">
    <location>
        <begin position="1"/>
        <end position="22"/>
    </location>
</feature>
<dbReference type="Gene3D" id="1.25.40.10">
    <property type="entry name" value="Tetratricopeptide repeat domain"/>
    <property type="match status" value="1"/>
</dbReference>
<keyword evidence="5 6" id="KW-0482">Metalloprotease</keyword>
<gene>
    <name evidence="9" type="ORF">HZF05_20630</name>
</gene>
<dbReference type="InterPro" id="IPR051156">
    <property type="entry name" value="Mito/Outer_Membr_Metalloprot"/>
</dbReference>
<dbReference type="InterPro" id="IPR001915">
    <property type="entry name" value="Peptidase_M48"/>
</dbReference>
<dbReference type="RefSeq" id="WP_160364336.1">
    <property type="nucleotide sequence ID" value="NZ_JACEIB010000027.1"/>
</dbReference>
<dbReference type="GO" id="GO:0046872">
    <property type="term" value="F:metal ion binding"/>
    <property type="evidence" value="ECO:0007669"/>
    <property type="project" value="UniProtKB-KW"/>
</dbReference>
<evidence type="ECO:0000256" key="2">
    <source>
        <dbReference type="ARBA" id="ARBA00022723"/>
    </source>
</evidence>
<proteinExistence type="inferred from homology"/>
<keyword evidence="4 6" id="KW-0862">Zinc</keyword>
<evidence type="ECO:0000256" key="3">
    <source>
        <dbReference type="ARBA" id="ARBA00022801"/>
    </source>
</evidence>
<keyword evidence="1 6" id="KW-0645">Protease</keyword>
<dbReference type="CDD" id="cd07324">
    <property type="entry name" value="M48C_Oma1-like"/>
    <property type="match status" value="1"/>
</dbReference>
<evidence type="ECO:0000313" key="9">
    <source>
        <dbReference type="EMBL" id="MBA2936494.1"/>
    </source>
</evidence>
<reference evidence="9 10" key="1">
    <citation type="submission" date="2020-07" db="EMBL/GenBank/DDBJ databases">
        <authorList>
            <person name="Sun Q."/>
        </authorList>
    </citation>
    <scope>NUCLEOTIDE SEQUENCE [LARGE SCALE GENOMIC DNA]</scope>
    <source>
        <strain evidence="9 10">CGMCC 1.13654</strain>
    </source>
</reference>
<comment type="caution">
    <text evidence="9">The sequence shown here is derived from an EMBL/GenBank/DDBJ whole genome shotgun (WGS) entry which is preliminary data.</text>
</comment>
<evidence type="ECO:0000256" key="7">
    <source>
        <dbReference type="SAM" id="SignalP"/>
    </source>
</evidence>
<dbReference type="GO" id="GO:0016020">
    <property type="term" value="C:membrane"/>
    <property type="evidence" value="ECO:0007669"/>
    <property type="project" value="TreeGrafter"/>
</dbReference>
<dbReference type="EMBL" id="JACEIB010000027">
    <property type="protein sequence ID" value="MBA2936494.1"/>
    <property type="molecule type" value="Genomic_DNA"/>
</dbReference>
<protein>
    <submittedName>
        <fullName evidence="9">M48 family metalloprotease</fullName>
    </submittedName>
</protein>
<comment type="cofactor">
    <cofactor evidence="6">
        <name>Zn(2+)</name>
        <dbReference type="ChEBI" id="CHEBI:29105"/>
    </cofactor>
    <text evidence="6">Binds 1 zinc ion per subunit.</text>
</comment>
<evidence type="ECO:0000256" key="4">
    <source>
        <dbReference type="ARBA" id="ARBA00022833"/>
    </source>
</evidence>
<dbReference type="GO" id="GO:0004222">
    <property type="term" value="F:metalloendopeptidase activity"/>
    <property type="evidence" value="ECO:0007669"/>
    <property type="project" value="InterPro"/>
</dbReference>
<feature type="domain" description="Peptidase M48" evidence="8">
    <location>
        <begin position="98"/>
        <end position="259"/>
    </location>
</feature>
<evidence type="ECO:0000256" key="1">
    <source>
        <dbReference type="ARBA" id="ARBA00022670"/>
    </source>
</evidence>
<name>A0A838LBA1_9SPHN</name>
<keyword evidence="3 6" id="KW-0378">Hydrolase</keyword>
<dbReference type="Pfam" id="PF01435">
    <property type="entry name" value="Peptidase_M48"/>
    <property type="match status" value="1"/>
</dbReference>
<keyword evidence="2" id="KW-0479">Metal-binding</keyword>
<evidence type="ECO:0000256" key="5">
    <source>
        <dbReference type="ARBA" id="ARBA00023049"/>
    </source>
</evidence>
<dbReference type="Proteomes" id="UP000570166">
    <property type="component" value="Unassembled WGS sequence"/>
</dbReference>
<dbReference type="GO" id="GO:0051603">
    <property type="term" value="P:proteolysis involved in protein catabolic process"/>
    <property type="evidence" value="ECO:0007669"/>
    <property type="project" value="TreeGrafter"/>
</dbReference>
<keyword evidence="10" id="KW-1185">Reference proteome</keyword>
<keyword evidence="7" id="KW-0732">Signal</keyword>
<dbReference type="SUPFAM" id="SSF48452">
    <property type="entry name" value="TPR-like"/>
    <property type="match status" value="1"/>
</dbReference>
<feature type="chain" id="PRO_5032778179" evidence="7">
    <location>
        <begin position="23"/>
        <end position="396"/>
    </location>
</feature>
<organism evidence="9 10">
    <name type="scientific">Sphingomonas chungangi</name>
    <dbReference type="NCBI Taxonomy" id="2683589"/>
    <lineage>
        <taxon>Bacteria</taxon>
        <taxon>Pseudomonadati</taxon>
        <taxon>Pseudomonadota</taxon>
        <taxon>Alphaproteobacteria</taxon>
        <taxon>Sphingomonadales</taxon>
        <taxon>Sphingomonadaceae</taxon>
        <taxon>Sphingomonas</taxon>
    </lineage>
</organism>
<evidence type="ECO:0000256" key="6">
    <source>
        <dbReference type="RuleBase" id="RU003983"/>
    </source>
</evidence>
<evidence type="ECO:0000259" key="8">
    <source>
        <dbReference type="Pfam" id="PF01435"/>
    </source>
</evidence>
<dbReference type="AlphaFoldDB" id="A0A838LBA1"/>
<sequence length="396" mass="42864">MILRRAALTGAALASLVRPALAGDLPVAPVSVAAQLPSQGLAYQPQDKVERGIWMQMDEAERKFRTSSFVIRDKALNDYVRGVFCRTVGDANCAGVRIYIVRTAAFNASMAPNGMMLVWSGLFLRVRDEAQFAAVLGHEYTHYANKHSLQLFREVEDRSAGMAFFGAFGLFGLPFMLGELGSAFAFSRDMEREADAGSVTLLAKAGYDPMAASKIWEQLRAEQDATAVARNVASRKDKNGGMFATHPPTAERMATLKDLASKQAVVGTPVTNRAAYMAALAPFWAGFVDDQIKLNDFGGTDFLLTSLGTEGWTPQLYYARGELLRSRGRPEDLKAAIDAYRSAATGVGAVPEAWRGLGLALLRNGQTVEGQDALRKYMAARPDAADKPMMTMLAGG</sequence>
<comment type="similarity">
    <text evidence="6">Belongs to the peptidase M48 family.</text>
</comment>
<dbReference type="PANTHER" id="PTHR22726:SF1">
    <property type="entry name" value="METALLOENDOPEPTIDASE OMA1, MITOCHONDRIAL"/>
    <property type="match status" value="1"/>
</dbReference>
<dbReference type="InterPro" id="IPR011990">
    <property type="entry name" value="TPR-like_helical_dom_sf"/>
</dbReference>